<sequence length="89" mass="9601">MYAGLSGPHQGLLEMVDDIILECLLGLIVGVYNSCLRFVTEIKFEAAIHGSTGQHTVTRVRNSPCKDVMHCSSGTDTPDHIWGDGAARS</sequence>
<keyword evidence="2" id="KW-1185">Reference proteome</keyword>
<accession>A0A2L2TJS0</accession>
<protein>
    <submittedName>
        <fullName evidence="1">Uncharacterized protein</fullName>
    </submittedName>
</protein>
<dbReference type="AlphaFoldDB" id="A0A2L2TJS0"/>
<reference evidence="2" key="1">
    <citation type="submission" date="2014-10" db="EMBL/GenBank/DDBJ databases">
        <authorList>
            <person name="King R."/>
        </authorList>
    </citation>
    <scope>NUCLEOTIDE SEQUENCE [LARGE SCALE GENOMIC DNA]</scope>
    <source>
        <strain evidence="2">A3/5</strain>
    </source>
</reference>
<evidence type="ECO:0000313" key="2">
    <source>
        <dbReference type="Proteomes" id="UP000245910"/>
    </source>
</evidence>
<dbReference type="EMBL" id="LN649232">
    <property type="protein sequence ID" value="CEI40836.1"/>
    <property type="molecule type" value="Genomic_DNA"/>
</dbReference>
<name>A0A2L2TJS0_9HYPO</name>
<proteinExistence type="predicted"/>
<dbReference type="Proteomes" id="UP000245910">
    <property type="component" value="Chromosome IIII"/>
</dbReference>
<organism evidence="1 2">
    <name type="scientific">Fusarium venenatum</name>
    <dbReference type="NCBI Taxonomy" id="56646"/>
    <lineage>
        <taxon>Eukaryota</taxon>
        <taxon>Fungi</taxon>
        <taxon>Dikarya</taxon>
        <taxon>Ascomycota</taxon>
        <taxon>Pezizomycotina</taxon>
        <taxon>Sordariomycetes</taxon>
        <taxon>Hypocreomycetidae</taxon>
        <taxon>Hypocreales</taxon>
        <taxon>Nectriaceae</taxon>
        <taxon>Fusarium</taxon>
    </lineage>
</organism>
<evidence type="ECO:0000313" key="1">
    <source>
        <dbReference type="EMBL" id="CEI40836.1"/>
    </source>
</evidence>